<dbReference type="InterPro" id="IPR002885">
    <property type="entry name" value="PPR_rpt"/>
</dbReference>
<dbReference type="Pfam" id="PF01535">
    <property type="entry name" value="PPR"/>
    <property type="match status" value="1"/>
</dbReference>
<evidence type="ECO:0000313" key="2">
    <source>
        <dbReference type="EMBL" id="JAC63283.1"/>
    </source>
</evidence>
<protein>
    <submittedName>
        <fullName evidence="2">Uncharacterized protein</fullName>
    </submittedName>
</protein>
<dbReference type="Gene3D" id="1.25.40.10">
    <property type="entry name" value="Tetratricopeptide repeat domain"/>
    <property type="match status" value="1"/>
</dbReference>
<name>A0A061QU91_9CHLO</name>
<reference evidence="2" key="1">
    <citation type="submission" date="2014-05" db="EMBL/GenBank/DDBJ databases">
        <title>The transcriptome of the halophilic microalga Tetraselmis sp. GSL018 isolated from the Great Salt Lake, Utah.</title>
        <authorList>
            <person name="Jinkerson R.E."/>
            <person name="D'Adamo S."/>
            <person name="Posewitz M.C."/>
        </authorList>
    </citation>
    <scope>NUCLEOTIDE SEQUENCE</scope>
    <source>
        <strain evidence="2">GSL018</strain>
    </source>
</reference>
<proteinExistence type="predicted"/>
<keyword evidence="1" id="KW-0677">Repeat</keyword>
<gene>
    <name evidence="2" type="ORF">TSPGSL018_21035</name>
</gene>
<dbReference type="AlphaFoldDB" id="A0A061QU91"/>
<evidence type="ECO:0000256" key="1">
    <source>
        <dbReference type="ARBA" id="ARBA00022737"/>
    </source>
</evidence>
<dbReference type="NCBIfam" id="TIGR00756">
    <property type="entry name" value="PPR"/>
    <property type="match status" value="1"/>
</dbReference>
<dbReference type="EMBL" id="GBEZ01023616">
    <property type="protein sequence ID" value="JAC63283.1"/>
    <property type="molecule type" value="Transcribed_RNA"/>
</dbReference>
<accession>A0A061QU91</accession>
<organism evidence="2">
    <name type="scientific">Tetraselmis sp. GSL018</name>
    <dbReference type="NCBI Taxonomy" id="582737"/>
    <lineage>
        <taxon>Eukaryota</taxon>
        <taxon>Viridiplantae</taxon>
        <taxon>Chlorophyta</taxon>
        <taxon>core chlorophytes</taxon>
        <taxon>Chlorodendrophyceae</taxon>
        <taxon>Chlorodendrales</taxon>
        <taxon>Chlorodendraceae</taxon>
        <taxon>Tetraselmis</taxon>
    </lineage>
</organism>
<dbReference type="InterPro" id="IPR011990">
    <property type="entry name" value="TPR-like_helical_dom_sf"/>
</dbReference>
<dbReference type="SUPFAM" id="SSF48452">
    <property type="entry name" value="TPR-like"/>
    <property type="match status" value="1"/>
</dbReference>
<feature type="non-terminal residue" evidence="2">
    <location>
        <position position="1"/>
    </location>
</feature>
<sequence length="258" mass="28994">QYCNKLWHTTYNFSHMFVMRYSANCLVSRIPTLVVSRVARERSSWNSKFCFFHFRNEIGKWSETSSSLTVKASARDNLQKIKDSGEVGSAELYSAAVEEASNIGEWLSAVQFLAEARLLQLTLSCEAIEAASCALASAGQEEKAVEELKILYGDGEVVSTETLNTVARALSRSSNWMAAERLLEFATEGISSEHSVAYNCLARAYARGDQENSARKLFDELWRSDLIEPDTVRLSGSSELLKQLLVWICREDRALLFF</sequence>